<evidence type="ECO:0000313" key="4">
    <source>
        <dbReference type="EMBL" id="PKG30994.1"/>
    </source>
</evidence>
<sequence>MYVLGIGGSEHDFSATLIKDGEILCSIEDERLTRSKYSLQKDLSITPLAKEWRSIQYCLDQADITLNEIDCFFGNDLMNKDYIPQLPKQIVMLNHHLTHAASTYYTSPYNDAAILVVDGIGTLIDSSSNTHETISLYKGTNNEIKDIGKVHGSGIENPVSGWTLFENSIGRFYYRVTAEIGFGFLEEGKTMGLAPYGKETYVGDFKRFYSIDGYIFRQSHEQKLEMVVYIRNVLKNTKDRFHTTADLAYAVQHHLEQIMISICNALYDITQSKNLCLAGGVALNSVANLKVLENTPFENIYVQPASGDAGTSIGAALYGFHVLNNKPREDLNNLFSPYLGKNYSEREMLDSLDKHGNLINIEKPDDYVDAVAKLLTKGSIIAWFNGRSEIGPRALGNRSILVDPRRKDMKDILNKRVKHREGFRPFAPIVLEEYQTEYFELEHPSYYMLLVPKIKIDKQDKIPAVTHADGTGRVQTVSNKLNPQLHALVSSFYKQTGVPVLLNTSFNDNGEPIVESPEDALNCFLKTDIDYLVINGFIISKKVLDN</sequence>
<dbReference type="Gene3D" id="3.90.870.20">
    <property type="entry name" value="Carbamoyltransferase, C-terminal domain"/>
    <property type="match status" value="1"/>
</dbReference>
<dbReference type="Pfam" id="PF16861">
    <property type="entry name" value="Carbam_trans_C"/>
    <property type="match status" value="1"/>
</dbReference>
<comment type="similarity">
    <text evidence="1">Belongs to the NodU/CmcH family.</text>
</comment>
<evidence type="ECO:0000313" key="5">
    <source>
        <dbReference type="Proteomes" id="UP000233343"/>
    </source>
</evidence>
<dbReference type="Pfam" id="PF02543">
    <property type="entry name" value="Carbam_trans_N"/>
    <property type="match status" value="1"/>
</dbReference>
<evidence type="ECO:0000259" key="3">
    <source>
        <dbReference type="Pfam" id="PF16861"/>
    </source>
</evidence>
<dbReference type="Gene3D" id="3.30.420.40">
    <property type="match status" value="1"/>
</dbReference>
<dbReference type="InterPro" id="IPR031730">
    <property type="entry name" value="Carbam_trans_C"/>
</dbReference>
<reference evidence="4 5" key="1">
    <citation type="journal article" date="2010" name="Int. J. Syst. Evol. Microbiol.">
        <title>Bacillus horneckiae sp. nov., isolated from a spacecraft-assembly clean room.</title>
        <authorList>
            <person name="Vaishampayan P."/>
            <person name="Probst A."/>
            <person name="Krishnamurthi S."/>
            <person name="Ghosh S."/>
            <person name="Osman S."/>
            <person name="McDowall A."/>
            <person name="Ruckmani A."/>
            <person name="Mayilraj S."/>
            <person name="Venkateswaran K."/>
        </authorList>
    </citation>
    <scope>NUCLEOTIDE SEQUENCE [LARGE SCALE GENOMIC DNA]</scope>
    <source>
        <strain evidence="5">1PO1SC</strain>
    </source>
</reference>
<dbReference type="PANTHER" id="PTHR34847:SF1">
    <property type="entry name" value="NODULATION PROTEIN U"/>
    <property type="match status" value="1"/>
</dbReference>
<dbReference type="Proteomes" id="UP000233343">
    <property type="component" value="Unassembled WGS sequence"/>
</dbReference>
<protein>
    <recommendedName>
        <fullName evidence="6">Carbamoyl transferase</fullName>
    </recommendedName>
</protein>
<comment type="caution">
    <text evidence="4">The sequence shown here is derived from an EMBL/GenBank/DDBJ whole genome shotgun (WGS) entry which is preliminary data.</text>
</comment>
<dbReference type="GO" id="GO:0003824">
    <property type="term" value="F:catalytic activity"/>
    <property type="evidence" value="ECO:0007669"/>
    <property type="project" value="InterPro"/>
</dbReference>
<feature type="domain" description="Carbamoyltransferase C-terminal" evidence="3">
    <location>
        <begin position="372"/>
        <end position="541"/>
    </location>
</feature>
<accession>A0A2N0ZNA5</accession>
<dbReference type="InterPro" id="IPR003696">
    <property type="entry name" value="Carbtransf_dom"/>
</dbReference>
<dbReference type="AlphaFoldDB" id="A0A2N0ZNA5"/>
<dbReference type="InterPro" id="IPR043129">
    <property type="entry name" value="ATPase_NBD"/>
</dbReference>
<evidence type="ECO:0000259" key="2">
    <source>
        <dbReference type="Pfam" id="PF02543"/>
    </source>
</evidence>
<evidence type="ECO:0008006" key="6">
    <source>
        <dbReference type="Google" id="ProtNLM"/>
    </source>
</evidence>
<dbReference type="InterPro" id="IPR038152">
    <property type="entry name" value="Carbam_trans_C_sf"/>
</dbReference>
<dbReference type="CDD" id="cd24098">
    <property type="entry name" value="ASKHA_NBD_TobZ_N"/>
    <property type="match status" value="1"/>
</dbReference>
<organism evidence="4 5">
    <name type="scientific">Cytobacillus horneckiae</name>
    <dbReference type="NCBI Taxonomy" id="549687"/>
    <lineage>
        <taxon>Bacteria</taxon>
        <taxon>Bacillati</taxon>
        <taxon>Bacillota</taxon>
        <taxon>Bacilli</taxon>
        <taxon>Bacillales</taxon>
        <taxon>Bacillaceae</taxon>
        <taxon>Cytobacillus</taxon>
    </lineage>
</organism>
<dbReference type="SUPFAM" id="SSF53067">
    <property type="entry name" value="Actin-like ATPase domain"/>
    <property type="match status" value="1"/>
</dbReference>
<proteinExistence type="inferred from homology"/>
<evidence type="ECO:0000256" key="1">
    <source>
        <dbReference type="ARBA" id="ARBA00006129"/>
    </source>
</evidence>
<dbReference type="EMBL" id="PISD01000001">
    <property type="protein sequence ID" value="PKG30994.1"/>
    <property type="molecule type" value="Genomic_DNA"/>
</dbReference>
<feature type="domain" description="Carbamoyltransferase" evidence="2">
    <location>
        <begin position="88"/>
        <end position="317"/>
    </location>
</feature>
<name>A0A2N0ZNA5_9BACI</name>
<dbReference type="RefSeq" id="WP_066190932.1">
    <property type="nucleotide sequence ID" value="NZ_JAFDQP010000014.1"/>
</dbReference>
<dbReference type="PANTHER" id="PTHR34847">
    <property type="entry name" value="NODULATION PROTEIN U"/>
    <property type="match status" value="1"/>
</dbReference>
<dbReference type="InterPro" id="IPR051338">
    <property type="entry name" value="NodU/CmcH_Carbamoyltrnsfr"/>
</dbReference>
<gene>
    <name evidence="4" type="ORF">CWS20_00165</name>
</gene>
<keyword evidence="5" id="KW-1185">Reference proteome</keyword>